<gene>
    <name evidence="10" type="primary">nad3</name>
</gene>
<comment type="function">
    <text evidence="9">Core subunit of the mitochondrial membrane respiratory chain NADH dehydrogenase (Complex I) which catalyzes electron transfer from NADH through the respiratory chain, using ubiquinone as an electron acceptor. Essential for the catalytic activity of complex I.</text>
</comment>
<keyword evidence="9 10" id="KW-0496">Mitochondrion</keyword>
<evidence type="ECO:0000256" key="6">
    <source>
        <dbReference type="ARBA" id="ARBA00022989"/>
    </source>
</evidence>
<dbReference type="InterPro" id="IPR000440">
    <property type="entry name" value="NADH_UbQ/plastoQ_OxRdtase_su3"/>
</dbReference>
<organism evidence="10">
    <name type="scientific">Lampsilis powellii</name>
    <dbReference type="NCBI Taxonomy" id="106594"/>
    <lineage>
        <taxon>Eukaryota</taxon>
        <taxon>Metazoa</taxon>
        <taxon>Spiralia</taxon>
        <taxon>Lophotrochozoa</taxon>
        <taxon>Mollusca</taxon>
        <taxon>Bivalvia</taxon>
        <taxon>Autobranchia</taxon>
        <taxon>Heteroconchia</taxon>
        <taxon>Palaeoheterodonta</taxon>
        <taxon>Unionida</taxon>
        <taxon>Unionoidea</taxon>
        <taxon>Unionidae</taxon>
        <taxon>Ambleminae</taxon>
        <taxon>Lampsilini</taxon>
        <taxon>Lampsilis</taxon>
    </lineage>
</organism>
<evidence type="ECO:0000256" key="9">
    <source>
        <dbReference type="RuleBase" id="RU003640"/>
    </source>
</evidence>
<comment type="catalytic activity">
    <reaction evidence="8 9">
        <text>a ubiquinone + NADH + 5 H(+)(in) = a ubiquinol + NAD(+) + 4 H(+)(out)</text>
        <dbReference type="Rhea" id="RHEA:29091"/>
        <dbReference type="Rhea" id="RHEA-COMP:9565"/>
        <dbReference type="Rhea" id="RHEA-COMP:9566"/>
        <dbReference type="ChEBI" id="CHEBI:15378"/>
        <dbReference type="ChEBI" id="CHEBI:16389"/>
        <dbReference type="ChEBI" id="CHEBI:17976"/>
        <dbReference type="ChEBI" id="CHEBI:57540"/>
        <dbReference type="ChEBI" id="CHEBI:57945"/>
        <dbReference type="EC" id="7.1.1.2"/>
    </reaction>
</comment>
<evidence type="ECO:0000256" key="1">
    <source>
        <dbReference type="ARBA" id="ARBA00004370"/>
    </source>
</evidence>
<evidence type="ECO:0000256" key="8">
    <source>
        <dbReference type="ARBA" id="ARBA00049551"/>
    </source>
</evidence>
<dbReference type="EC" id="7.1.1.2" evidence="9"/>
<feature type="transmembrane region" description="Helical" evidence="9">
    <location>
        <begin position="104"/>
        <end position="123"/>
    </location>
</feature>
<protein>
    <recommendedName>
        <fullName evidence="3 9">NADH-ubiquinone oxidoreductase chain 3</fullName>
        <ecNumber evidence="9">7.1.1.2</ecNumber>
    </recommendedName>
</protein>
<dbReference type="PANTHER" id="PTHR11058:SF9">
    <property type="entry name" value="NADH-UBIQUINONE OXIDOREDUCTASE CHAIN 3"/>
    <property type="match status" value="1"/>
</dbReference>
<evidence type="ECO:0000256" key="7">
    <source>
        <dbReference type="ARBA" id="ARBA00023136"/>
    </source>
</evidence>
<evidence type="ECO:0000256" key="4">
    <source>
        <dbReference type="ARBA" id="ARBA00022448"/>
    </source>
</evidence>
<dbReference type="EMBL" id="MF326972">
    <property type="protein sequence ID" value="AUF69995.1"/>
    <property type="molecule type" value="Genomic_DNA"/>
</dbReference>
<keyword evidence="9" id="KW-0249">Electron transport</keyword>
<feature type="transmembrane region" description="Helical" evidence="9">
    <location>
        <begin position="20"/>
        <end position="42"/>
    </location>
</feature>
<feature type="transmembrane region" description="Helical" evidence="9">
    <location>
        <begin position="71"/>
        <end position="97"/>
    </location>
</feature>
<evidence type="ECO:0000256" key="3">
    <source>
        <dbReference type="ARBA" id="ARBA00021007"/>
    </source>
</evidence>
<geneLocation type="mitochondrion" evidence="10"/>
<dbReference type="PANTHER" id="PTHR11058">
    <property type="entry name" value="NADH-UBIQUINONE OXIDOREDUCTASE CHAIN 3"/>
    <property type="match status" value="1"/>
</dbReference>
<keyword evidence="9" id="KW-0679">Respiratory chain</keyword>
<accession>A0A4Y1KRA5</accession>
<keyword evidence="7 9" id="KW-0472">Membrane</keyword>
<evidence type="ECO:0000313" key="10">
    <source>
        <dbReference type="EMBL" id="AUF69995.1"/>
    </source>
</evidence>
<dbReference type="InterPro" id="IPR038430">
    <property type="entry name" value="NDAH_ubi_oxred_su3_sf"/>
</dbReference>
<evidence type="ECO:0000256" key="2">
    <source>
        <dbReference type="ARBA" id="ARBA00008472"/>
    </source>
</evidence>
<keyword evidence="9" id="KW-0520">NAD</keyword>
<proteinExistence type="inferred from homology"/>
<dbReference type="GO" id="GO:0031966">
    <property type="term" value="C:mitochondrial membrane"/>
    <property type="evidence" value="ECO:0007669"/>
    <property type="project" value="UniProtKB-SubCell"/>
</dbReference>
<dbReference type="Gene3D" id="1.20.58.1610">
    <property type="entry name" value="NADH:ubiquinone/plastoquinone oxidoreductase, chain 3"/>
    <property type="match status" value="1"/>
</dbReference>
<comment type="subcellular location">
    <subcellularLocation>
        <location evidence="1">Membrane</location>
    </subcellularLocation>
    <subcellularLocation>
        <location evidence="9">Mitochondrion membrane</location>
        <topology evidence="9">Multi-pass membrane protein</topology>
    </subcellularLocation>
</comment>
<name>A0A4Y1KRA5_9BIVA</name>
<dbReference type="GO" id="GO:0030964">
    <property type="term" value="C:NADH dehydrogenase complex"/>
    <property type="evidence" value="ECO:0007669"/>
    <property type="project" value="TreeGrafter"/>
</dbReference>
<comment type="similarity">
    <text evidence="2 9">Belongs to the complex I subunit 3 family.</text>
</comment>
<keyword evidence="4 9" id="KW-0813">Transport</keyword>
<keyword evidence="9" id="KW-0830">Ubiquinone</keyword>
<keyword evidence="5 9" id="KW-0812">Transmembrane</keyword>
<dbReference type="AlphaFoldDB" id="A0A4Y1KRA5"/>
<keyword evidence="6 9" id="KW-1133">Transmembrane helix</keyword>
<keyword evidence="9" id="KW-1278">Translocase</keyword>
<evidence type="ECO:0000256" key="5">
    <source>
        <dbReference type="ARBA" id="ARBA00022692"/>
    </source>
</evidence>
<dbReference type="GO" id="GO:0008137">
    <property type="term" value="F:NADH dehydrogenase (ubiquinone) activity"/>
    <property type="evidence" value="ECO:0007669"/>
    <property type="project" value="UniProtKB-UniRule"/>
</dbReference>
<reference evidence="10" key="1">
    <citation type="journal article" date="2019" name="Mitochondrial DNA Part B Resour">
        <title>The complete male-type mitochondrial genomes of the Fatmucket, Lampsilis siliquoidea, and the endangered Arkansas Fatmucket, Lampsilis powellii.</title>
        <authorList>
            <person name="Chase E.E."/>
            <person name="Robicheau B.M."/>
            <person name="Hoeh W.R."/>
            <person name="Harris J.L."/>
            <person name="Stewart D.T."/>
            <person name="Breton S."/>
        </authorList>
    </citation>
    <scope>NUCLEOTIDE SEQUENCE</scope>
    <source>
        <strain evidence="10">H2613</strain>
    </source>
</reference>
<sequence>MFSESGKQKFFGTKNKSMMVAVLCSLTIVSLVFFVGWVYSFYGGCLYDLSSPYECGFDPFGSSRVGFSLRFFGLMVVFVVFDFETVLMMPSVFWLSLDGLGGNIGGILGFVGFLVVLLVGVLFEMVEGILEWSC</sequence>
<dbReference type="Pfam" id="PF00507">
    <property type="entry name" value="Oxidored_q4"/>
    <property type="match status" value="1"/>
</dbReference>